<dbReference type="EMBL" id="JANPWZ010000608">
    <property type="protein sequence ID" value="KAJ3574483.1"/>
    <property type="molecule type" value="Genomic_DNA"/>
</dbReference>
<accession>A0A9W8TM08</accession>
<protein>
    <submittedName>
        <fullName evidence="2">Uncharacterized protein</fullName>
    </submittedName>
</protein>
<sequence length="343" mass="37931">MELETRQGQFAPLGTYTRRVKLPQDMSGRPRQPQLTVPVSSASGPLLPASSCSPTSTERLRSVSVYSRDPRDLNQTTTTMPNTISSSKFTGYPCDLPQETIETQPKTGMFYYRVEEEPAEMVASKHSSSAQLVLDSRQQMKRIRTSDDVDGPGTAALSCKKRRLLLHLVTSRLSRPFSLPATHILIRESGDNMPVLHRIQQLTALGARRAAGHQGALLVRKAAILNRIRIGVRQAAVSRGHTVMADLARRYNALNHGLLLVTTPASATFPVTNAPIIIQGQRTIMGDINTTLINIIFNIRITITTIRMISNKNVIVIMTLSTQRTIPKREIPNKGTMRLHAVI</sequence>
<dbReference type="AlphaFoldDB" id="A0A9W8TM08"/>
<gene>
    <name evidence="2" type="ORF">NPX13_g4350</name>
</gene>
<keyword evidence="3" id="KW-1185">Reference proteome</keyword>
<evidence type="ECO:0000313" key="2">
    <source>
        <dbReference type="EMBL" id="KAJ3574483.1"/>
    </source>
</evidence>
<dbReference type="Proteomes" id="UP001148614">
    <property type="component" value="Unassembled WGS sequence"/>
</dbReference>
<dbReference type="VEuPathDB" id="FungiDB:F4678DRAFT_227670"/>
<feature type="compositionally biased region" description="Polar residues" evidence="1">
    <location>
        <begin position="73"/>
        <end position="89"/>
    </location>
</feature>
<organism evidence="2 3">
    <name type="scientific">Xylaria arbuscula</name>
    <dbReference type="NCBI Taxonomy" id="114810"/>
    <lineage>
        <taxon>Eukaryota</taxon>
        <taxon>Fungi</taxon>
        <taxon>Dikarya</taxon>
        <taxon>Ascomycota</taxon>
        <taxon>Pezizomycotina</taxon>
        <taxon>Sordariomycetes</taxon>
        <taxon>Xylariomycetidae</taxon>
        <taxon>Xylariales</taxon>
        <taxon>Xylariaceae</taxon>
        <taxon>Xylaria</taxon>
    </lineage>
</organism>
<name>A0A9W8TM08_9PEZI</name>
<feature type="compositionally biased region" description="Low complexity" evidence="1">
    <location>
        <begin position="37"/>
        <end position="54"/>
    </location>
</feature>
<feature type="region of interest" description="Disordered" evidence="1">
    <location>
        <begin position="1"/>
        <end position="98"/>
    </location>
</feature>
<reference evidence="2" key="1">
    <citation type="submission" date="2022-07" db="EMBL/GenBank/DDBJ databases">
        <title>Genome Sequence of Xylaria arbuscula.</title>
        <authorList>
            <person name="Buettner E."/>
        </authorList>
    </citation>
    <scope>NUCLEOTIDE SEQUENCE</scope>
    <source>
        <strain evidence="2">VT107</strain>
    </source>
</reference>
<comment type="caution">
    <text evidence="2">The sequence shown here is derived from an EMBL/GenBank/DDBJ whole genome shotgun (WGS) entry which is preliminary data.</text>
</comment>
<evidence type="ECO:0000313" key="3">
    <source>
        <dbReference type="Proteomes" id="UP001148614"/>
    </source>
</evidence>
<proteinExistence type="predicted"/>
<evidence type="ECO:0000256" key="1">
    <source>
        <dbReference type="SAM" id="MobiDB-lite"/>
    </source>
</evidence>